<feature type="domain" description="CCHC-type" evidence="3">
    <location>
        <begin position="77"/>
        <end position="92"/>
    </location>
</feature>
<gene>
    <name evidence="4" type="ORF">U9M48_043413</name>
</gene>
<feature type="compositionally biased region" description="Basic residues" evidence="2">
    <location>
        <begin position="1"/>
        <end position="14"/>
    </location>
</feature>
<keyword evidence="1" id="KW-0862">Zinc</keyword>
<feature type="region of interest" description="Disordered" evidence="2">
    <location>
        <begin position="1"/>
        <end position="34"/>
    </location>
</feature>
<evidence type="ECO:0000256" key="1">
    <source>
        <dbReference type="PROSITE-ProRule" id="PRU00047"/>
    </source>
</evidence>
<sequence length="683" mass="77326">MAGKKNKSKQRRHQACPAIIKEKKGGKGSSKLKQEVERIRADLRWLKGKVTQEQVQPPQDNPSKGVKKLEKGETVTCFKCHKEGHKSYQCKEKMAQQKSKSNAKGKKKAMENKNSPKLKASLVYTKPTYKAKQKSNHYILEKKKNALSSRGFCPLWLKWMNMLVVGGSVGVCLNGEESAFFNPVGDVLSKMMLRTARAGLIKGLLTDLVPDDIFSLQYADDTIKKVTLENLKCILMWYERITGMRINFHKSEVLPIHVEPSLIHCVKHIMGCLVGEFPLKYLGLPLHCGKLSRDDVQPLVNKIMNRIAGWRGKLLSHARRVTLIKSCLSSIPVYLLSFIKFPKWAIRCLNSHMSNFLWNDSEGRGKYHLANWESVTMCKDFEGLGIPNLTDLNVCLLASWVKRYEADVGKLWREVINLKYKTSCPNLFASRDRGAAEFFKGMLWAAKAAKMGYRWQIGNEKKLNFGRTTEKQASGKLWNGINLKCTFRRLFIGDLMRVWEEVVQLASTIVFKGDEDSLIWQFSSNGVYSSQSLYKAINFRGISQVHSPAVWSPKIPPRIHFFLWLLSQNKVLTRDILAKRREVSDDRCLLCSEKESVQHLLFECIVAVNMWQVVSEALEVNIENNFLDVERRLEVHEGIDLAGCGFGSKLVISLSGGQKAAIARGGPEAEERGLCASEAGPQE</sequence>
<dbReference type="PANTHER" id="PTHR33116:SF87">
    <property type="entry name" value="OS01G0158850 PROTEIN"/>
    <property type="match status" value="1"/>
</dbReference>
<dbReference type="InterPro" id="IPR026960">
    <property type="entry name" value="RVT-Znf"/>
</dbReference>
<proteinExistence type="predicted"/>
<feature type="region of interest" description="Disordered" evidence="2">
    <location>
        <begin position="91"/>
        <end position="117"/>
    </location>
</feature>
<dbReference type="AlphaFoldDB" id="A0AAQ3XFJ0"/>
<evidence type="ECO:0000259" key="3">
    <source>
        <dbReference type="PROSITE" id="PS50158"/>
    </source>
</evidence>
<dbReference type="SUPFAM" id="SSF57756">
    <property type="entry name" value="Retrovirus zinc finger-like domains"/>
    <property type="match status" value="1"/>
</dbReference>
<protein>
    <recommendedName>
        <fullName evidence="3">CCHC-type domain-containing protein</fullName>
    </recommendedName>
</protein>
<dbReference type="InterPro" id="IPR001878">
    <property type="entry name" value="Znf_CCHC"/>
</dbReference>
<reference evidence="4 5" key="1">
    <citation type="submission" date="2024-02" db="EMBL/GenBank/DDBJ databases">
        <title>High-quality chromosome-scale genome assembly of Pensacola bahiagrass (Paspalum notatum Flugge var. saurae).</title>
        <authorList>
            <person name="Vega J.M."/>
            <person name="Podio M."/>
            <person name="Orjuela J."/>
            <person name="Siena L.A."/>
            <person name="Pessino S.C."/>
            <person name="Combes M.C."/>
            <person name="Mariac C."/>
            <person name="Albertini E."/>
            <person name="Pupilli F."/>
            <person name="Ortiz J.P.A."/>
            <person name="Leblanc O."/>
        </authorList>
    </citation>
    <scope>NUCLEOTIDE SEQUENCE [LARGE SCALE GENOMIC DNA]</scope>
    <source>
        <strain evidence="4">R1</strain>
        <tissue evidence="4">Leaf</tissue>
    </source>
</reference>
<feature type="compositionally biased region" description="Polar residues" evidence="2">
    <location>
        <begin position="51"/>
        <end position="62"/>
    </location>
</feature>
<name>A0AAQ3XFJ0_PASNO</name>
<keyword evidence="1" id="KW-0479">Metal-binding</keyword>
<accession>A0AAQ3XFJ0</accession>
<dbReference type="SMART" id="SM00343">
    <property type="entry name" value="ZnF_C2HC"/>
    <property type="match status" value="1"/>
</dbReference>
<dbReference type="EMBL" id="CP144754">
    <property type="protein sequence ID" value="WVZ97911.1"/>
    <property type="molecule type" value="Genomic_DNA"/>
</dbReference>
<dbReference type="Proteomes" id="UP001341281">
    <property type="component" value="Chromosome 10"/>
</dbReference>
<evidence type="ECO:0000256" key="2">
    <source>
        <dbReference type="SAM" id="MobiDB-lite"/>
    </source>
</evidence>
<organism evidence="4 5">
    <name type="scientific">Paspalum notatum var. saurae</name>
    <dbReference type="NCBI Taxonomy" id="547442"/>
    <lineage>
        <taxon>Eukaryota</taxon>
        <taxon>Viridiplantae</taxon>
        <taxon>Streptophyta</taxon>
        <taxon>Embryophyta</taxon>
        <taxon>Tracheophyta</taxon>
        <taxon>Spermatophyta</taxon>
        <taxon>Magnoliopsida</taxon>
        <taxon>Liliopsida</taxon>
        <taxon>Poales</taxon>
        <taxon>Poaceae</taxon>
        <taxon>PACMAD clade</taxon>
        <taxon>Panicoideae</taxon>
        <taxon>Andropogonodae</taxon>
        <taxon>Paspaleae</taxon>
        <taxon>Paspalinae</taxon>
        <taxon>Paspalum</taxon>
    </lineage>
</organism>
<keyword evidence="5" id="KW-1185">Reference proteome</keyword>
<dbReference type="InterPro" id="IPR036875">
    <property type="entry name" value="Znf_CCHC_sf"/>
</dbReference>
<dbReference type="PANTHER" id="PTHR33116">
    <property type="entry name" value="REVERSE TRANSCRIPTASE ZINC-BINDING DOMAIN-CONTAINING PROTEIN-RELATED-RELATED"/>
    <property type="match status" value="1"/>
</dbReference>
<dbReference type="GO" id="GO:0003676">
    <property type="term" value="F:nucleic acid binding"/>
    <property type="evidence" value="ECO:0007669"/>
    <property type="project" value="InterPro"/>
</dbReference>
<feature type="region of interest" description="Disordered" evidence="2">
    <location>
        <begin position="49"/>
        <end position="68"/>
    </location>
</feature>
<evidence type="ECO:0000313" key="4">
    <source>
        <dbReference type="EMBL" id="WVZ97911.1"/>
    </source>
</evidence>
<dbReference type="PROSITE" id="PS50158">
    <property type="entry name" value="ZF_CCHC"/>
    <property type="match status" value="1"/>
</dbReference>
<evidence type="ECO:0000313" key="5">
    <source>
        <dbReference type="Proteomes" id="UP001341281"/>
    </source>
</evidence>
<dbReference type="Pfam" id="PF13966">
    <property type="entry name" value="zf-RVT"/>
    <property type="match status" value="1"/>
</dbReference>
<keyword evidence="1" id="KW-0863">Zinc-finger</keyword>
<dbReference type="GO" id="GO:0008270">
    <property type="term" value="F:zinc ion binding"/>
    <property type="evidence" value="ECO:0007669"/>
    <property type="project" value="UniProtKB-KW"/>
</dbReference>